<dbReference type="EMBL" id="JXBL01000001">
    <property type="protein sequence ID" value="KIE43645.1"/>
    <property type="molecule type" value="Genomic_DNA"/>
</dbReference>
<dbReference type="Pfam" id="PF12801">
    <property type="entry name" value="Fer4_5"/>
    <property type="match status" value="2"/>
</dbReference>
<evidence type="ECO:0000256" key="4">
    <source>
        <dbReference type="ARBA" id="ARBA00023004"/>
    </source>
</evidence>
<dbReference type="Proteomes" id="UP000031433">
    <property type="component" value="Unassembled WGS sequence"/>
</dbReference>
<comment type="caution">
    <text evidence="9">The sequence shown here is derived from an EMBL/GenBank/DDBJ whole genome shotgun (WGS) entry which is preliminary data.</text>
</comment>
<reference evidence="9 10" key="1">
    <citation type="submission" date="2015-01" db="EMBL/GenBank/DDBJ databases">
        <title>Genome sequence of the anaerobic bacterium Geobacter soli GSS01, a dissimilatory Fe(III) reducer from soil.</title>
        <authorList>
            <person name="Yang G."/>
            <person name="Zhou S."/>
        </authorList>
    </citation>
    <scope>NUCLEOTIDE SEQUENCE [LARGE SCALE GENOMIC DNA]</scope>
    <source>
        <strain evidence="9 10">GSS01</strain>
    </source>
</reference>
<keyword evidence="7" id="KW-1133">Transmembrane helix</keyword>
<dbReference type="RefSeq" id="WP_039647310.1">
    <property type="nucleotide sequence ID" value="NZ_JXBL01000001.1"/>
</dbReference>
<gene>
    <name evidence="9" type="ORF">SE37_13900</name>
</gene>
<dbReference type="InterPro" id="IPR052378">
    <property type="entry name" value="NosR_regulator"/>
</dbReference>
<sequence length="325" mass="35934">MSNRYMQPLRIAIQWGFLVFMLYLGVRLYLFAQHFRTGGAAPFVSRPDGVDGFLPISGLLGLKDWLAGGAINPVHPAAVVVFVTVVAVSLLLKRSFCSWICPVGTLSELLWKRGFALFRRNLRPPRWLDVALRGLKYLLLAFFLYSILWVMPPPAVKAFIFMDDHLIADVKLLNFFLHLSGIPLVVILVLLVLSLPVRNPFCRYLCPYGALLGLVSLLSPVKVTRERAVCVSCGVCTQVCPAYIPVMATERVNSEECIGCWRCVSHCRAQGALSMKLTGRRVAVSGIVFAVLVVVIFVGGSVAGRATGHWKSQIPYAEYVRLLGP</sequence>
<feature type="domain" description="4Fe-4S ferredoxin-type" evidence="8">
    <location>
        <begin position="251"/>
        <end position="278"/>
    </location>
</feature>
<keyword evidence="10" id="KW-1185">Reference proteome</keyword>
<keyword evidence="5" id="KW-0411">Iron-sulfur</keyword>
<dbReference type="Pfam" id="PF13237">
    <property type="entry name" value="Fer4_10"/>
    <property type="match status" value="1"/>
</dbReference>
<feature type="transmembrane region" description="Helical" evidence="7">
    <location>
        <begin position="282"/>
        <end position="303"/>
    </location>
</feature>
<feature type="transmembrane region" description="Helical" evidence="7">
    <location>
        <begin position="130"/>
        <end position="152"/>
    </location>
</feature>
<evidence type="ECO:0000256" key="6">
    <source>
        <dbReference type="ARBA" id="ARBA00023136"/>
    </source>
</evidence>
<dbReference type="PANTHER" id="PTHR30224">
    <property type="entry name" value="ELECTRON TRANSPORT PROTEIN"/>
    <property type="match status" value="1"/>
</dbReference>
<dbReference type="PROSITE" id="PS51379">
    <property type="entry name" value="4FE4S_FER_2"/>
    <property type="match status" value="2"/>
</dbReference>
<evidence type="ECO:0000256" key="5">
    <source>
        <dbReference type="ARBA" id="ARBA00023014"/>
    </source>
</evidence>
<feature type="transmembrane region" description="Helical" evidence="7">
    <location>
        <begin position="12"/>
        <end position="32"/>
    </location>
</feature>
<evidence type="ECO:0000313" key="9">
    <source>
        <dbReference type="EMBL" id="KIE43645.1"/>
    </source>
</evidence>
<keyword evidence="3" id="KW-0479">Metal-binding</keyword>
<dbReference type="InterPro" id="IPR017896">
    <property type="entry name" value="4Fe4S_Fe-S-bd"/>
</dbReference>
<name>A0A0C1U7M1_9BACT</name>
<proteinExistence type="predicted"/>
<keyword evidence="7" id="KW-0812">Transmembrane</keyword>
<evidence type="ECO:0000313" key="10">
    <source>
        <dbReference type="Proteomes" id="UP000031433"/>
    </source>
</evidence>
<organism evidence="9 10">
    <name type="scientific">Geobacter soli</name>
    <dbReference type="NCBI Taxonomy" id="1510391"/>
    <lineage>
        <taxon>Bacteria</taxon>
        <taxon>Pseudomonadati</taxon>
        <taxon>Thermodesulfobacteriota</taxon>
        <taxon>Desulfuromonadia</taxon>
        <taxon>Geobacterales</taxon>
        <taxon>Geobacteraceae</taxon>
        <taxon>Geobacter</taxon>
    </lineage>
</organism>
<evidence type="ECO:0000256" key="3">
    <source>
        <dbReference type="ARBA" id="ARBA00022723"/>
    </source>
</evidence>
<dbReference type="GO" id="GO:0005886">
    <property type="term" value="C:plasma membrane"/>
    <property type="evidence" value="ECO:0007669"/>
    <property type="project" value="UniProtKB-SubCell"/>
</dbReference>
<protein>
    <submittedName>
        <fullName evidence="9">FeS-binding protein</fullName>
    </submittedName>
</protein>
<feature type="transmembrane region" description="Helical" evidence="7">
    <location>
        <begin position="74"/>
        <end position="92"/>
    </location>
</feature>
<keyword evidence="2" id="KW-1003">Cell membrane</keyword>
<dbReference type="GO" id="GO:0051536">
    <property type="term" value="F:iron-sulfur cluster binding"/>
    <property type="evidence" value="ECO:0007669"/>
    <property type="project" value="UniProtKB-KW"/>
</dbReference>
<keyword evidence="4" id="KW-0408">Iron</keyword>
<feature type="transmembrane region" description="Helical" evidence="7">
    <location>
        <begin position="172"/>
        <end position="193"/>
    </location>
</feature>
<comment type="subcellular location">
    <subcellularLocation>
        <location evidence="1">Cell membrane</location>
    </subcellularLocation>
</comment>
<evidence type="ECO:0000256" key="1">
    <source>
        <dbReference type="ARBA" id="ARBA00004236"/>
    </source>
</evidence>
<feature type="domain" description="4Fe-4S ferredoxin-type" evidence="8">
    <location>
        <begin position="219"/>
        <end position="250"/>
    </location>
</feature>
<dbReference type="PANTHER" id="PTHR30224:SF4">
    <property type="entry name" value="ELECTRON TRANSPORT PROTEIN YCCM-RELATED"/>
    <property type="match status" value="1"/>
</dbReference>
<evidence type="ECO:0000259" key="8">
    <source>
        <dbReference type="PROSITE" id="PS51379"/>
    </source>
</evidence>
<evidence type="ECO:0000256" key="2">
    <source>
        <dbReference type="ARBA" id="ARBA00022475"/>
    </source>
</evidence>
<dbReference type="SUPFAM" id="SSF54862">
    <property type="entry name" value="4Fe-4S ferredoxins"/>
    <property type="match status" value="1"/>
</dbReference>
<dbReference type="GO" id="GO:0046872">
    <property type="term" value="F:metal ion binding"/>
    <property type="evidence" value="ECO:0007669"/>
    <property type="project" value="UniProtKB-KW"/>
</dbReference>
<dbReference type="AlphaFoldDB" id="A0A0C1U7M1"/>
<keyword evidence="6 7" id="KW-0472">Membrane</keyword>
<dbReference type="InterPro" id="IPR017900">
    <property type="entry name" value="4Fe4S_Fe_S_CS"/>
</dbReference>
<dbReference type="PROSITE" id="PS00198">
    <property type="entry name" value="4FE4S_FER_1"/>
    <property type="match status" value="1"/>
</dbReference>
<accession>A0A0C1U7M1</accession>
<evidence type="ECO:0000256" key="7">
    <source>
        <dbReference type="SAM" id="Phobius"/>
    </source>
</evidence>